<accession>A0A1X6NXB4</accession>
<feature type="compositionally biased region" description="Polar residues" evidence="1">
    <location>
        <begin position="1027"/>
        <end position="1041"/>
    </location>
</feature>
<feature type="compositionally biased region" description="Low complexity" evidence="1">
    <location>
        <begin position="87"/>
        <end position="103"/>
    </location>
</feature>
<gene>
    <name evidence="2" type="ORF">BU14_0368s0017</name>
</gene>
<keyword evidence="3" id="KW-1185">Reference proteome</keyword>
<feature type="compositionally biased region" description="Basic residues" evidence="1">
    <location>
        <begin position="820"/>
        <end position="832"/>
    </location>
</feature>
<feature type="non-terminal residue" evidence="2">
    <location>
        <position position="1041"/>
    </location>
</feature>
<feature type="compositionally biased region" description="Pro residues" evidence="1">
    <location>
        <begin position="496"/>
        <end position="509"/>
    </location>
</feature>
<feature type="compositionally biased region" description="Basic and acidic residues" evidence="1">
    <location>
        <begin position="133"/>
        <end position="144"/>
    </location>
</feature>
<feature type="compositionally biased region" description="Basic and acidic residues" evidence="1">
    <location>
        <begin position="220"/>
        <end position="231"/>
    </location>
</feature>
<feature type="region of interest" description="Disordered" evidence="1">
    <location>
        <begin position="990"/>
        <end position="1041"/>
    </location>
</feature>
<feature type="region of interest" description="Disordered" evidence="1">
    <location>
        <begin position="419"/>
        <end position="509"/>
    </location>
</feature>
<feature type="compositionally biased region" description="Basic and acidic residues" evidence="1">
    <location>
        <begin position="547"/>
        <end position="564"/>
    </location>
</feature>
<feature type="compositionally biased region" description="Basic residues" evidence="1">
    <location>
        <begin position="196"/>
        <end position="219"/>
    </location>
</feature>
<name>A0A1X6NXB4_PORUM</name>
<dbReference type="EMBL" id="KV919011">
    <property type="protein sequence ID" value="OSX73217.1"/>
    <property type="molecule type" value="Genomic_DNA"/>
</dbReference>
<feature type="compositionally biased region" description="Low complexity" evidence="1">
    <location>
        <begin position="63"/>
        <end position="72"/>
    </location>
</feature>
<protein>
    <submittedName>
        <fullName evidence="2">Uncharacterized protein</fullName>
    </submittedName>
</protein>
<feature type="compositionally biased region" description="Pro residues" evidence="1">
    <location>
        <begin position="46"/>
        <end position="58"/>
    </location>
</feature>
<feature type="compositionally biased region" description="Low complexity" evidence="1">
    <location>
        <begin position="575"/>
        <end position="614"/>
    </location>
</feature>
<feature type="compositionally biased region" description="Basic and acidic residues" evidence="1">
    <location>
        <begin position="615"/>
        <end position="639"/>
    </location>
</feature>
<sequence length="1041" mass="111928">MPKAYTSAGGPTASPRSASGAVHGSAPSAVRQRRSAGARAAGVLAPHPPPARAPPKPPASLAVTPPDVTVPQPTLPSLPTRERLDSTDSVDVPASPSSSTGAAPRRRAATRGDGVPPVCPPPARRQRPRRCRRHEDVGRPHVIVDDPLPVRIGERRGHARRHLQRNGRVTRQRRHVERRRPFHELKDERAAGAAERRRRRQHRRRQPPHRQRRRRRRRDGRVPDDNAEKHHNIGAPQPPVGGGFRPKGRLGGRRLAARRGARRRGRGRTADRRRGRAHGRRRRRAAAAAVTAMAAEARVPGGRLEPPLDGHAFSTPESAGPRDAPPRRRGPVQPHLGARDEEARRQRGRRHRRRVARRRGGGARRRTPDDGHAPQVEGEHIVILPILVVVVVLLHPPVASGGAPPAAAAAAATAPIVRARRRRRARHGAERRRQAVVGARPHAAEGGGGGGFGGAPLGGGAQRRHVGAGERQQRLTRRWRARSRVVNGSADDVGAAPPPPPPPPDPLLPLAPLPLLMPLAPLPLPLPLPPPPPPLPPLRRSSPPLRVRPDRREDVSDADRRGSDAFDTGEGGGDAALPGAGDAALPSAGDAALPSAGDAALPSAGDADLPGAGDAARRDSGYEKLALRRSKLDPERDGGGDGVEFTRAARGGGGGEVETRRRAGDEERGSVPAMATALQRCPPRPTGRRSTRGHTRMHGHSRTMRPADVGRRGVGGGEGSARHGAAPPPTCHRPHAEPSDAWLVWGWKRRPPPPPFPNLAVHGRTATLHVSPGAIPRRDRDRSPPPLTVGGSVVDTLHTRSRRPRNSGPPAAPVTDSKAGPRRPRWRLHPPRKGPAATDGGTPPAGSQPAETHTRRRVPDPSGARVPPRSARPPGPPAERRRAGRPGGAIRGRFMDSPGSQDLWLLGETLPCFKNAAFLTTRLVLENEFLAHRGVLDGWHFLGGSYKRHCKAIAASWQIKKNLAAVLERAGLLFHTVHVQKIAILISPPPTPRTEQTSPVEHKIHKRKKETATRNNRAKGNRYATFPPTSCTPEEVNSQTQ</sequence>
<feature type="compositionally biased region" description="Basic residues" evidence="1">
    <location>
        <begin position="246"/>
        <end position="285"/>
    </location>
</feature>
<feature type="region of interest" description="Disordered" evidence="1">
    <location>
        <begin position="531"/>
        <end position="894"/>
    </location>
</feature>
<feature type="region of interest" description="Disordered" evidence="1">
    <location>
        <begin position="1"/>
        <end position="374"/>
    </location>
</feature>
<evidence type="ECO:0000256" key="1">
    <source>
        <dbReference type="SAM" id="MobiDB-lite"/>
    </source>
</evidence>
<feature type="compositionally biased region" description="Gly residues" evidence="1">
    <location>
        <begin position="445"/>
        <end position="461"/>
    </location>
</feature>
<organism evidence="2 3">
    <name type="scientific">Porphyra umbilicalis</name>
    <name type="common">Purple laver</name>
    <name type="synonym">Red alga</name>
    <dbReference type="NCBI Taxonomy" id="2786"/>
    <lineage>
        <taxon>Eukaryota</taxon>
        <taxon>Rhodophyta</taxon>
        <taxon>Bangiophyceae</taxon>
        <taxon>Bangiales</taxon>
        <taxon>Bangiaceae</taxon>
        <taxon>Porphyra</taxon>
    </lineage>
</organism>
<reference evidence="2 3" key="1">
    <citation type="submission" date="2017-03" db="EMBL/GenBank/DDBJ databases">
        <title>WGS assembly of Porphyra umbilicalis.</title>
        <authorList>
            <person name="Brawley S.H."/>
            <person name="Blouin N.A."/>
            <person name="Ficko-Blean E."/>
            <person name="Wheeler G.L."/>
            <person name="Lohr M."/>
            <person name="Goodson H.V."/>
            <person name="Jenkins J.W."/>
            <person name="Blaby-Haas C.E."/>
            <person name="Helliwell K.E."/>
            <person name="Chan C."/>
            <person name="Marriage T."/>
            <person name="Bhattacharya D."/>
            <person name="Klein A.S."/>
            <person name="Badis Y."/>
            <person name="Brodie J."/>
            <person name="Cao Y."/>
            <person name="Collen J."/>
            <person name="Dittami S.M."/>
            <person name="Gachon C.M."/>
            <person name="Green B.R."/>
            <person name="Karpowicz S."/>
            <person name="Kim J.W."/>
            <person name="Kudahl U."/>
            <person name="Lin S."/>
            <person name="Michel G."/>
            <person name="Mittag M."/>
            <person name="Olson B.J."/>
            <person name="Pangilinan J."/>
            <person name="Peng Y."/>
            <person name="Qiu H."/>
            <person name="Shu S."/>
            <person name="Singer J.T."/>
            <person name="Smith A.G."/>
            <person name="Sprecher B.N."/>
            <person name="Wagner V."/>
            <person name="Wang W."/>
            <person name="Wang Z.-Y."/>
            <person name="Yan J."/>
            <person name="Yarish C."/>
            <person name="Zoeuner-Riek S."/>
            <person name="Zhuang Y."/>
            <person name="Zou Y."/>
            <person name="Lindquist E.A."/>
            <person name="Grimwood J."/>
            <person name="Barry K."/>
            <person name="Rokhsar D.S."/>
            <person name="Schmutz J."/>
            <person name="Stiller J.W."/>
            <person name="Grossman A.R."/>
            <person name="Prochnik S.E."/>
        </authorList>
    </citation>
    <scope>NUCLEOTIDE SEQUENCE [LARGE SCALE GENOMIC DNA]</scope>
    <source>
        <strain evidence="2">4086291</strain>
    </source>
</reference>
<evidence type="ECO:0000313" key="3">
    <source>
        <dbReference type="Proteomes" id="UP000218209"/>
    </source>
</evidence>
<feature type="compositionally biased region" description="Basic residues" evidence="1">
    <location>
        <begin position="346"/>
        <end position="365"/>
    </location>
</feature>
<dbReference type="Proteomes" id="UP000218209">
    <property type="component" value="Unassembled WGS sequence"/>
</dbReference>
<dbReference type="AlphaFoldDB" id="A0A1X6NXB4"/>
<proteinExistence type="predicted"/>
<feature type="compositionally biased region" description="Basic residues" evidence="1">
    <location>
        <begin position="686"/>
        <end position="703"/>
    </location>
</feature>
<feature type="compositionally biased region" description="Basic residues" evidence="1">
    <location>
        <begin position="474"/>
        <end position="483"/>
    </location>
</feature>
<feature type="compositionally biased region" description="Low complexity" evidence="1">
    <location>
        <begin position="286"/>
        <end position="298"/>
    </location>
</feature>
<feature type="compositionally biased region" description="Basic and acidic residues" evidence="1">
    <location>
        <begin position="657"/>
        <end position="669"/>
    </location>
</feature>
<evidence type="ECO:0000313" key="2">
    <source>
        <dbReference type="EMBL" id="OSX73217.1"/>
    </source>
</evidence>
<feature type="compositionally biased region" description="Basic residues" evidence="1">
    <location>
        <begin position="157"/>
        <end position="181"/>
    </location>
</feature>